<evidence type="ECO:0000256" key="2">
    <source>
        <dbReference type="SAM" id="MobiDB-lite"/>
    </source>
</evidence>
<accession>A0A9W7BDY8</accession>
<keyword evidence="3" id="KW-0472">Membrane</keyword>
<keyword evidence="5" id="KW-1185">Reference proteome</keyword>
<dbReference type="EMBL" id="BRXX01000064">
    <property type="protein sequence ID" value="GMH86791.1"/>
    <property type="molecule type" value="Genomic_DNA"/>
</dbReference>
<feature type="coiled-coil region" evidence="1">
    <location>
        <begin position="396"/>
        <end position="461"/>
    </location>
</feature>
<feature type="region of interest" description="Disordered" evidence="2">
    <location>
        <begin position="1"/>
        <end position="32"/>
    </location>
</feature>
<evidence type="ECO:0000256" key="1">
    <source>
        <dbReference type="SAM" id="Coils"/>
    </source>
</evidence>
<reference evidence="5" key="1">
    <citation type="journal article" date="2023" name="Commun. Biol.">
        <title>Genome analysis of Parmales, the sister group of diatoms, reveals the evolutionary specialization of diatoms from phago-mixotrophs to photoautotrophs.</title>
        <authorList>
            <person name="Ban H."/>
            <person name="Sato S."/>
            <person name="Yoshikawa S."/>
            <person name="Yamada K."/>
            <person name="Nakamura Y."/>
            <person name="Ichinomiya M."/>
            <person name="Sato N."/>
            <person name="Blanc-Mathieu R."/>
            <person name="Endo H."/>
            <person name="Kuwata A."/>
            <person name="Ogata H."/>
        </authorList>
    </citation>
    <scope>NUCLEOTIDE SEQUENCE [LARGE SCALE GENOMIC DNA]</scope>
    <source>
        <strain evidence="5">NIES 3699</strain>
    </source>
</reference>
<evidence type="ECO:0000313" key="5">
    <source>
        <dbReference type="Proteomes" id="UP001165160"/>
    </source>
</evidence>
<protein>
    <submittedName>
        <fullName evidence="4">Uncharacterized protein</fullName>
    </submittedName>
</protein>
<feature type="compositionally biased region" description="Basic and acidic residues" evidence="2">
    <location>
        <begin position="10"/>
        <end position="26"/>
    </location>
</feature>
<evidence type="ECO:0000256" key="3">
    <source>
        <dbReference type="SAM" id="Phobius"/>
    </source>
</evidence>
<keyword evidence="3" id="KW-1133">Transmembrane helix</keyword>
<gene>
    <name evidence="4" type="ORF">TrVE_jg740</name>
</gene>
<comment type="caution">
    <text evidence="4">The sequence shown here is derived from an EMBL/GenBank/DDBJ whole genome shotgun (WGS) entry which is preliminary data.</text>
</comment>
<keyword evidence="1" id="KW-0175">Coiled coil</keyword>
<dbReference type="AlphaFoldDB" id="A0A9W7BDY8"/>
<dbReference type="Proteomes" id="UP001165160">
    <property type="component" value="Unassembled WGS sequence"/>
</dbReference>
<name>A0A9W7BDY8_9STRA</name>
<keyword evidence="3" id="KW-0812">Transmembrane</keyword>
<sequence length="483" mass="55218">MPTNKKKKKKIDDAVVKKKEEKKPEPPKNWLSEMPQQDFRDYEAIVKSIICLAYLFLIMKLFRMRQEDDEAVDMNRIEAKDMKASSTIVAKLPLLDSREVQRGRYQGGDDTNSSIKLHEVRITDLASLKKYNHSVSASGFEVGRLAPFIELPSEEEYQTLPPATPFQEEPRPLRKYVDQFHFNSNSIKLPNHFAFFFKCSGELLRGASANGAATSGSARHPPTFNAHVDQDMNGSPLDTMYWGILPYLFDNSKLDLYNIWIPLNNETVRPLALMDKRKVKQGDVAKWSETTFGIDSDRFIVTDRAKKKDAWFFKSDMGVGDAYVFKTGSVPHTSFAHPNAGEGVRYSLEMRCDGVMYERGAFAFGIVGTTTTVAYYFFVGLLGYNLLKMFRRKYLLKSKKAELAEAKRKLAEGEAKLKALIAERDEARKEHAESKRVYASAVEKQKELLKAEDDLKKAQEKYVSEIIRQKIEDVLEIIRQKVE</sequence>
<feature type="transmembrane region" description="Helical" evidence="3">
    <location>
        <begin position="361"/>
        <end position="387"/>
    </location>
</feature>
<evidence type="ECO:0000313" key="4">
    <source>
        <dbReference type="EMBL" id="GMH86791.1"/>
    </source>
</evidence>
<proteinExistence type="predicted"/>
<organism evidence="4 5">
    <name type="scientific">Triparma verrucosa</name>
    <dbReference type="NCBI Taxonomy" id="1606542"/>
    <lineage>
        <taxon>Eukaryota</taxon>
        <taxon>Sar</taxon>
        <taxon>Stramenopiles</taxon>
        <taxon>Ochrophyta</taxon>
        <taxon>Bolidophyceae</taxon>
        <taxon>Parmales</taxon>
        <taxon>Triparmaceae</taxon>
        <taxon>Triparma</taxon>
    </lineage>
</organism>